<evidence type="ECO:0000313" key="9">
    <source>
        <dbReference type="Proteomes" id="UP000320762"/>
    </source>
</evidence>
<dbReference type="PANTHER" id="PTHR23041">
    <property type="entry name" value="RING FINGER DOMAIN-CONTAINING"/>
    <property type="match status" value="1"/>
</dbReference>
<keyword evidence="9" id="KW-1185">Reference proteome</keyword>
<feature type="compositionally biased region" description="Acidic residues" evidence="6">
    <location>
        <begin position="170"/>
        <end position="179"/>
    </location>
</feature>
<dbReference type="PROSITE" id="PS00518">
    <property type="entry name" value="ZF_RING_1"/>
    <property type="match status" value="1"/>
</dbReference>
<dbReference type="Pfam" id="PF00097">
    <property type="entry name" value="zf-C3HC4"/>
    <property type="match status" value="1"/>
</dbReference>
<keyword evidence="2 4" id="KW-0863">Zinc-finger</keyword>
<protein>
    <recommendedName>
        <fullName evidence="7">RING-type domain-containing protein</fullName>
    </recommendedName>
</protein>
<keyword evidence="5" id="KW-0175">Coiled coil</keyword>
<proteinExistence type="predicted"/>
<dbReference type="GO" id="GO:0008270">
    <property type="term" value="F:zinc ion binding"/>
    <property type="evidence" value="ECO:0007669"/>
    <property type="project" value="UniProtKB-KW"/>
</dbReference>
<dbReference type="SUPFAM" id="SSF57850">
    <property type="entry name" value="RING/U-box"/>
    <property type="match status" value="1"/>
</dbReference>
<keyword evidence="3" id="KW-0862">Zinc</keyword>
<comment type="caution">
    <text evidence="8">The sequence shown here is derived from an EMBL/GenBank/DDBJ whole genome shotgun (WGS) entry which is preliminary data.</text>
</comment>
<dbReference type="EMBL" id="VDMD01000041">
    <property type="protein sequence ID" value="TRM57896.1"/>
    <property type="molecule type" value="Genomic_DNA"/>
</dbReference>
<dbReference type="SMART" id="SM00184">
    <property type="entry name" value="RING"/>
    <property type="match status" value="1"/>
</dbReference>
<evidence type="ECO:0000256" key="3">
    <source>
        <dbReference type="ARBA" id="ARBA00022833"/>
    </source>
</evidence>
<evidence type="ECO:0000256" key="6">
    <source>
        <dbReference type="SAM" id="MobiDB-lite"/>
    </source>
</evidence>
<dbReference type="InterPro" id="IPR047134">
    <property type="entry name" value="RNF4"/>
</dbReference>
<evidence type="ECO:0000256" key="5">
    <source>
        <dbReference type="SAM" id="Coils"/>
    </source>
</evidence>
<feature type="region of interest" description="Disordered" evidence="6">
    <location>
        <begin position="170"/>
        <end position="203"/>
    </location>
</feature>
<dbReference type="Gene3D" id="3.30.40.10">
    <property type="entry name" value="Zinc/RING finger domain, C3HC4 (zinc finger)"/>
    <property type="match status" value="1"/>
</dbReference>
<feature type="domain" description="RING-type" evidence="7">
    <location>
        <begin position="3"/>
        <end position="46"/>
    </location>
</feature>
<evidence type="ECO:0000313" key="8">
    <source>
        <dbReference type="EMBL" id="TRM57896.1"/>
    </source>
</evidence>
<dbReference type="PANTHER" id="PTHR23041:SF78">
    <property type="entry name" value="E3 UBIQUITIN-PROTEIN LIGASE RNF4"/>
    <property type="match status" value="1"/>
</dbReference>
<dbReference type="OrthoDB" id="6077919at2759"/>
<dbReference type="InterPro" id="IPR018957">
    <property type="entry name" value="Znf_C3HC4_RING-type"/>
</dbReference>
<dbReference type="AlphaFoldDB" id="A0A550BZI4"/>
<keyword evidence="1" id="KW-0479">Metal-binding</keyword>
<dbReference type="PROSITE" id="PS50089">
    <property type="entry name" value="ZF_RING_2"/>
    <property type="match status" value="1"/>
</dbReference>
<dbReference type="InterPro" id="IPR017907">
    <property type="entry name" value="Znf_RING_CS"/>
</dbReference>
<dbReference type="Proteomes" id="UP000320762">
    <property type="component" value="Unassembled WGS sequence"/>
</dbReference>
<evidence type="ECO:0000256" key="2">
    <source>
        <dbReference type="ARBA" id="ARBA00022771"/>
    </source>
</evidence>
<evidence type="ECO:0000256" key="1">
    <source>
        <dbReference type="ARBA" id="ARBA00022723"/>
    </source>
</evidence>
<dbReference type="STRING" id="97359.A0A550BZI4"/>
<feature type="coiled-coil region" evidence="5">
    <location>
        <begin position="66"/>
        <end position="114"/>
    </location>
</feature>
<sequence length="244" mass="27095">MDCGICTDGLREPVSTKCGHVFCDACINEVIKRAGRGKSANCPTCQKELKGPSRPLLKLALDTSRHDELRHTNVSLRNELKESLLECERTKNYISHLERELRGIKRQHADADADTQRYKRRCYRAEDDAARFRNALLVKVGALVTIAGGLAVQGMMEDGMVDEDDYLVDEEEEGDDEDCDPARVAAPTSDTAVDDENPFVERSDDGLFSSKVRADPSAMSAAAEAMIQQARRYALEDEESSVDH</sequence>
<dbReference type="InterPro" id="IPR013083">
    <property type="entry name" value="Znf_RING/FYVE/PHD"/>
</dbReference>
<accession>A0A550BZI4</accession>
<evidence type="ECO:0000256" key="4">
    <source>
        <dbReference type="PROSITE-ProRule" id="PRU00175"/>
    </source>
</evidence>
<evidence type="ECO:0000259" key="7">
    <source>
        <dbReference type="PROSITE" id="PS50089"/>
    </source>
</evidence>
<reference evidence="8 9" key="1">
    <citation type="journal article" date="2019" name="New Phytol.">
        <title>Comparative genomics reveals unique wood-decay strategies and fruiting body development in the Schizophyllaceae.</title>
        <authorList>
            <person name="Almasi E."/>
            <person name="Sahu N."/>
            <person name="Krizsan K."/>
            <person name="Balint B."/>
            <person name="Kovacs G.M."/>
            <person name="Kiss B."/>
            <person name="Cseklye J."/>
            <person name="Drula E."/>
            <person name="Henrissat B."/>
            <person name="Nagy I."/>
            <person name="Chovatia M."/>
            <person name="Adam C."/>
            <person name="LaButti K."/>
            <person name="Lipzen A."/>
            <person name="Riley R."/>
            <person name="Grigoriev I.V."/>
            <person name="Nagy L.G."/>
        </authorList>
    </citation>
    <scope>NUCLEOTIDE SEQUENCE [LARGE SCALE GENOMIC DNA]</scope>
    <source>
        <strain evidence="8 9">NL-1724</strain>
    </source>
</reference>
<dbReference type="InterPro" id="IPR001841">
    <property type="entry name" value="Znf_RING"/>
</dbReference>
<gene>
    <name evidence="8" type="ORF">BD626DRAFT_513237</name>
</gene>
<name>A0A550BZI4_9AGAR</name>
<organism evidence="8 9">
    <name type="scientific">Schizophyllum amplum</name>
    <dbReference type="NCBI Taxonomy" id="97359"/>
    <lineage>
        <taxon>Eukaryota</taxon>
        <taxon>Fungi</taxon>
        <taxon>Dikarya</taxon>
        <taxon>Basidiomycota</taxon>
        <taxon>Agaricomycotina</taxon>
        <taxon>Agaricomycetes</taxon>
        <taxon>Agaricomycetidae</taxon>
        <taxon>Agaricales</taxon>
        <taxon>Schizophyllaceae</taxon>
        <taxon>Schizophyllum</taxon>
    </lineage>
</organism>